<protein>
    <submittedName>
        <fullName evidence="1">Uncharacterized protein</fullName>
    </submittedName>
</protein>
<reference evidence="1 2" key="1">
    <citation type="submission" date="2020-03" db="EMBL/GenBank/DDBJ databases">
        <title>Genomic Encyclopedia of Type Strains, Phase IV (KMG-IV): sequencing the most valuable type-strain genomes for metagenomic binning, comparative biology and taxonomic classification.</title>
        <authorList>
            <person name="Goeker M."/>
        </authorList>
    </citation>
    <scope>NUCLEOTIDE SEQUENCE [LARGE SCALE GENOMIC DNA]</scope>
    <source>
        <strain evidence="1 2">DSM 5718</strain>
    </source>
</reference>
<name>A0A846MS00_9BACT</name>
<evidence type="ECO:0000313" key="1">
    <source>
        <dbReference type="EMBL" id="NIK74211.1"/>
    </source>
</evidence>
<gene>
    <name evidence="1" type="ORF">FHS56_001724</name>
</gene>
<keyword evidence="2" id="KW-1185">Reference proteome</keyword>
<accession>A0A846MS00</accession>
<evidence type="ECO:0000313" key="2">
    <source>
        <dbReference type="Proteomes" id="UP000537126"/>
    </source>
</evidence>
<organism evidence="1 2">
    <name type="scientific">Thermonema lapsum</name>
    <dbReference type="NCBI Taxonomy" id="28195"/>
    <lineage>
        <taxon>Bacteria</taxon>
        <taxon>Pseudomonadati</taxon>
        <taxon>Bacteroidota</taxon>
        <taxon>Cytophagia</taxon>
        <taxon>Cytophagales</taxon>
        <taxon>Thermonemataceae</taxon>
        <taxon>Thermonema</taxon>
    </lineage>
</organism>
<proteinExistence type="predicted"/>
<dbReference type="EMBL" id="JAASRN010000002">
    <property type="protein sequence ID" value="NIK74211.1"/>
    <property type="molecule type" value="Genomic_DNA"/>
</dbReference>
<comment type="caution">
    <text evidence="1">The sequence shown here is derived from an EMBL/GenBank/DDBJ whole genome shotgun (WGS) entry which is preliminary data.</text>
</comment>
<sequence>MPHYPSNLGTAFLIKGDIHSLTVFTQGFGKIDLRQANITNFYTRHNDEGDILVAPPIQCRYLD</sequence>
<dbReference type="Proteomes" id="UP000537126">
    <property type="component" value="Unassembled WGS sequence"/>
</dbReference>
<dbReference type="AlphaFoldDB" id="A0A846MS00"/>